<dbReference type="InterPro" id="IPR006015">
    <property type="entry name" value="Universal_stress_UspA"/>
</dbReference>
<dbReference type="SUPFAM" id="SSF52402">
    <property type="entry name" value="Adenine nucleotide alpha hydrolases-like"/>
    <property type="match status" value="1"/>
</dbReference>
<accession>R7VJL3</accession>
<evidence type="ECO:0000313" key="5">
    <source>
        <dbReference type="Proteomes" id="UP000014760"/>
    </source>
</evidence>
<evidence type="ECO:0000313" key="3">
    <source>
        <dbReference type="EMBL" id="ELU16581.1"/>
    </source>
</evidence>
<dbReference type="InterPro" id="IPR006016">
    <property type="entry name" value="UspA"/>
</dbReference>
<dbReference type="OrthoDB" id="843225at2759"/>
<dbReference type="Proteomes" id="UP000014760">
    <property type="component" value="Unassembled WGS sequence"/>
</dbReference>
<dbReference type="OMA" id="FAFPEDW"/>
<evidence type="ECO:0000259" key="2">
    <source>
        <dbReference type="Pfam" id="PF00582"/>
    </source>
</evidence>
<dbReference type="AlphaFoldDB" id="R7VJL3"/>
<dbReference type="STRING" id="283909.R7VJL3"/>
<feature type="compositionally biased region" description="Polar residues" evidence="1">
    <location>
        <begin position="17"/>
        <end position="28"/>
    </location>
</feature>
<dbReference type="PANTHER" id="PTHR46989:SF3">
    <property type="entry name" value="USPA DOMAIN-CONTAINING PROTEIN"/>
    <property type="match status" value="1"/>
</dbReference>
<dbReference type="EMBL" id="KB293062">
    <property type="protein sequence ID" value="ELU16581.1"/>
    <property type="molecule type" value="Genomic_DNA"/>
</dbReference>
<proteinExistence type="predicted"/>
<dbReference type="InterPro" id="IPR014729">
    <property type="entry name" value="Rossmann-like_a/b/a_fold"/>
</dbReference>
<evidence type="ECO:0000256" key="1">
    <source>
        <dbReference type="SAM" id="MobiDB-lite"/>
    </source>
</evidence>
<organism evidence="3">
    <name type="scientific">Capitella teleta</name>
    <name type="common">Polychaete worm</name>
    <dbReference type="NCBI Taxonomy" id="283909"/>
    <lineage>
        <taxon>Eukaryota</taxon>
        <taxon>Metazoa</taxon>
        <taxon>Spiralia</taxon>
        <taxon>Lophotrochozoa</taxon>
        <taxon>Annelida</taxon>
        <taxon>Polychaeta</taxon>
        <taxon>Sedentaria</taxon>
        <taxon>Scolecida</taxon>
        <taxon>Capitellidae</taxon>
        <taxon>Capitella</taxon>
    </lineage>
</organism>
<feature type="domain" description="UspA" evidence="2">
    <location>
        <begin position="36"/>
        <end position="214"/>
    </location>
</feature>
<gene>
    <name evidence="3" type="ORF">CAPTEDRAFT_228160</name>
</gene>
<keyword evidence="5" id="KW-1185">Reference proteome</keyword>
<dbReference type="EnsemblMetazoa" id="CapteT228160">
    <property type="protein sequence ID" value="CapteP228160"/>
    <property type="gene ID" value="CapteG228160"/>
</dbReference>
<dbReference type="HOGENOM" id="CLU_049301_9_2_1"/>
<reference evidence="5" key="1">
    <citation type="submission" date="2012-12" db="EMBL/GenBank/DDBJ databases">
        <authorList>
            <person name="Hellsten U."/>
            <person name="Grimwood J."/>
            <person name="Chapman J.A."/>
            <person name="Shapiro H."/>
            <person name="Aerts A."/>
            <person name="Otillar R.P."/>
            <person name="Terry A.Y."/>
            <person name="Boore J.L."/>
            <person name="Simakov O."/>
            <person name="Marletaz F."/>
            <person name="Cho S.-J."/>
            <person name="Edsinger-Gonzales E."/>
            <person name="Havlak P."/>
            <person name="Kuo D.-H."/>
            <person name="Larsson T."/>
            <person name="Lv J."/>
            <person name="Arendt D."/>
            <person name="Savage R."/>
            <person name="Osoegawa K."/>
            <person name="de Jong P."/>
            <person name="Lindberg D.R."/>
            <person name="Seaver E.C."/>
            <person name="Weisblat D.A."/>
            <person name="Putnam N.H."/>
            <person name="Grigoriev I.V."/>
            <person name="Rokhsar D.S."/>
        </authorList>
    </citation>
    <scope>NUCLEOTIDE SEQUENCE</scope>
    <source>
        <strain evidence="5">I ESC-2004</strain>
    </source>
</reference>
<dbReference type="EMBL" id="AMQN01017384">
    <property type="status" value="NOT_ANNOTATED_CDS"/>
    <property type="molecule type" value="Genomic_DNA"/>
</dbReference>
<feature type="region of interest" description="Disordered" evidence="1">
    <location>
        <begin position="1"/>
        <end position="31"/>
    </location>
</feature>
<dbReference type="Pfam" id="PF00582">
    <property type="entry name" value="Usp"/>
    <property type="match status" value="1"/>
</dbReference>
<dbReference type="PANTHER" id="PTHR46989">
    <property type="entry name" value="USP DOMAIN-CONTAINING PROTEIN"/>
    <property type="match status" value="1"/>
</dbReference>
<reference evidence="3 5" key="2">
    <citation type="journal article" date="2013" name="Nature">
        <title>Insights into bilaterian evolution from three spiralian genomes.</title>
        <authorList>
            <person name="Simakov O."/>
            <person name="Marletaz F."/>
            <person name="Cho S.J."/>
            <person name="Edsinger-Gonzales E."/>
            <person name="Havlak P."/>
            <person name="Hellsten U."/>
            <person name="Kuo D.H."/>
            <person name="Larsson T."/>
            <person name="Lv J."/>
            <person name="Arendt D."/>
            <person name="Savage R."/>
            <person name="Osoegawa K."/>
            <person name="de Jong P."/>
            <person name="Grimwood J."/>
            <person name="Chapman J.A."/>
            <person name="Shapiro H."/>
            <person name="Aerts A."/>
            <person name="Otillar R.P."/>
            <person name="Terry A.Y."/>
            <person name="Boore J.L."/>
            <person name="Grigoriev I.V."/>
            <person name="Lindberg D.R."/>
            <person name="Seaver E.C."/>
            <person name="Weisblat D.A."/>
            <person name="Putnam N.H."/>
            <person name="Rokhsar D.S."/>
        </authorList>
    </citation>
    <scope>NUCLEOTIDE SEQUENCE</scope>
    <source>
        <strain evidence="3 5">I ESC-2004</strain>
    </source>
</reference>
<dbReference type="Gene3D" id="3.40.50.620">
    <property type="entry name" value="HUPs"/>
    <property type="match status" value="1"/>
</dbReference>
<sequence>MGGYLSSEGKTGASPDINRTNVAKTSPDVNNNPRNVVIIPVDRSKQAEAAFEWYLNHMHKEGHQVKILHIPDYPQPHPYYPDHTFKRYARTLHHHDDLVRIIHLQEFVIPEVRKYSPYAYIPPEAFLQQMEKAKQDGITLVQKYEKKLKDNNMQGDAHTEVGKPGESIIACADKYRANQIVMGTRGFGVLRRTILGSVSEYVIHHSKVPVTVVPREAQHWFF</sequence>
<reference evidence="4" key="3">
    <citation type="submission" date="2015-06" db="UniProtKB">
        <authorList>
            <consortium name="EnsemblMetazoa"/>
        </authorList>
    </citation>
    <scope>IDENTIFICATION</scope>
</reference>
<dbReference type="CDD" id="cd23659">
    <property type="entry name" value="USP_At3g01520-like"/>
    <property type="match status" value="1"/>
</dbReference>
<evidence type="ECO:0000313" key="4">
    <source>
        <dbReference type="EnsemblMetazoa" id="CapteP228160"/>
    </source>
</evidence>
<name>R7VJL3_CAPTE</name>
<protein>
    <recommendedName>
        <fullName evidence="2">UspA domain-containing protein</fullName>
    </recommendedName>
</protein>
<dbReference type="PRINTS" id="PR01438">
    <property type="entry name" value="UNVRSLSTRESS"/>
</dbReference>